<accession>A0ABS2NHG6</accession>
<evidence type="ECO:0000256" key="6">
    <source>
        <dbReference type="PIRNR" id="PIRNR000535"/>
    </source>
</evidence>
<comment type="caution">
    <text evidence="8">The sequence shown here is derived from an EMBL/GenBank/DDBJ whole genome shotgun (WGS) entry which is preliminary data.</text>
</comment>
<keyword evidence="4" id="KW-0418">Kinase</keyword>
<dbReference type="Pfam" id="PF00294">
    <property type="entry name" value="PfkB"/>
    <property type="match status" value="1"/>
</dbReference>
<dbReference type="InterPro" id="IPR022463">
    <property type="entry name" value="1-PFruKinase"/>
</dbReference>
<comment type="similarity">
    <text evidence="6">Belongs to the carbohydrate kinase PfkB family. LacC subfamily.</text>
</comment>
<evidence type="ECO:0000256" key="3">
    <source>
        <dbReference type="ARBA" id="ARBA00022741"/>
    </source>
</evidence>
<evidence type="ECO:0000313" key="9">
    <source>
        <dbReference type="Proteomes" id="UP001646157"/>
    </source>
</evidence>
<organism evidence="8 9">
    <name type="scientific">Rossellomorea pakistanensis</name>
    <dbReference type="NCBI Taxonomy" id="992288"/>
    <lineage>
        <taxon>Bacteria</taxon>
        <taxon>Bacillati</taxon>
        <taxon>Bacillota</taxon>
        <taxon>Bacilli</taxon>
        <taxon>Bacillales</taxon>
        <taxon>Bacillaceae</taxon>
        <taxon>Rossellomorea</taxon>
    </lineage>
</organism>
<dbReference type="InterPro" id="IPR029056">
    <property type="entry name" value="Ribokinase-like"/>
</dbReference>
<keyword evidence="3 6" id="KW-0547">Nucleotide-binding</keyword>
<gene>
    <name evidence="8" type="ORF">JOC86_003818</name>
</gene>
<comment type="catalytic activity">
    <reaction evidence="6">
        <text>D-tagatofuranose 6-phosphate + ATP = D-tagatofuranose 1,6-bisphosphate + ADP + H(+)</text>
        <dbReference type="Rhea" id="RHEA:12420"/>
        <dbReference type="ChEBI" id="CHEBI:15378"/>
        <dbReference type="ChEBI" id="CHEBI:30616"/>
        <dbReference type="ChEBI" id="CHEBI:58694"/>
        <dbReference type="ChEBI" id="CHEBI:58695"/>
        <dbReference type="ChEBI" id="CHEBI:456216"/>
        <dbReference type="EC" id="2.7.1.144"/>
    </reaction>
</comment>
<evidence type="ECO:0000256" key="2">
    <source>
        <dbReference type="ARBA" id="ARBA00022679"/>
    </source>
</evidence>
<name>A0ABS2NHG6_9BACI</name>
<dbReference type="PANTHER" id="PTHR46566:SF1">
    <property type="entry name" value="1-PHOSPHOFRUCTOKINASE"/>
    <property type="match status" value="1"/>
</dbReference>
<dbReference type="RefSeq" id="WP_205174441.1">
    <property type="nucleotide sequence ID" value="NZ_JAFBDZ010000004.1"/>
</dbReference>
<evidence type="ECO:0000256" key="5">
    <source>
        <dbReference type="ARBA" id="ARBA00022840"/>
    </source>
</evidence>
<keyword evidence="5 6" id="KW-0067">ATP-binding</keyword>
<comment type="similarity">
    <text evidence="1">Belongs to the carbohydrate kinase pfkB family.</text>
</comment>
<dbReference type="Proteomes" id="UP001646157">
    <property type="component" value="Unassembled WGS sequence"/>
</dbReference>
<dbReference type="Gene3D" id="3.40.1190.20">
    <property type="match status" value="1"/>
</dbReference>
<evidence type="ECO:0000259" key="7">
    <source>
        <dbReference type="Pfam" id="PF00294"/>
    </source>
</evidence>
<protein>
    <recommendedName>
        <fullName evidence="6">Tagatose-6-phosphate kinase</fullName>
        <ecNumber evidence="6">2.7.1.144</ecNumber>
    </recommendedName>
</protein>
<proteinExistence type="inferred from homology"/>
<dbReference type="SUPFAM" id="SSF53613">
    <property type="entry name" value="Ribokinase-like"/>
    <property type="match status" value="1"/>
</dbReference>
<reference evidence="8 9" key="1">
    <citation type="submission" date="2021-01" db="EMBL/GenBank/DDBJ databases">
        <title>Genomic Encyclopedia of Type Strains, Phase IV (KMG-IV): sequencing the most valuable type-strain genomes for metagenomic binning, comparative biology and taxonomic classification.</title>
        <authorList>
            <person name="Goeker M."/>
        </authorList>
    </citation>
    <scope>NUCLEOTIDE SEQUENCE [LARGE SCALE GENOMIC DNA]</scope>
    <source>
        <strain evidence="8 9">DSM 24834</strain>
    </source>
</reference>
<keyword evidence="6" id="KW-0423">Lactose metabolism</keyword>
<dbReference type="PANTHER" id="PTHR46566">
    <property type="entry name" value="1-PHOSPHOFRUCTOKINASE-RELATED"/>
    <property type="match status" value="1"/>
</dbReference>
<dbReference type="CDD" id="cd01164">
    <property type="entry name" value="FruK_PfkB_like"/>
    <property type="match status" value="1"/>
</dbReference>
<evidence type="ECO:0000256" key="1">
    <source>
        <dbReference type="ARBA" id="ARBA00005380"/>
    </source>
</evidence>
<dbReference type="NCBIfam" id="TIGR03168">
    <property type="entry name" value="1-PFK"/>
    <property type="match status" value="1"/>
</dbReference>
<dbReference type="EC" id="2.7.1.144" evidence="6"/>
<dbReference type="NCBIfam" id="TIGR03828">
    <property type="entry name" value="pfkB"/>
    <property type="match status" value="1"/>
</dbReference>
<evidence type="ECO:0000313" key="8">
    <source>
        <dbReference type="EMBL" id="MBM7587245.1"/>
    </source>
</evidence>
<dbReference type="PIRSF" id="PIRSF000535">
    <property type="entry name" value="1PFK/6PFK/LacC"/>
    <property type="match status" value="1"/>
</dbReference>
<evidence type="ECO:0000256" key="4">
    <source>
        <dbReference type="ARBA" id="ARBA00022777"/>
    </source>
</evidence>
<keyword evidence="9" id="KW-1185">Reference proteome</keyword>
<comment type="pathway">
    <text evidence="6">Carbohydrate metabolism; D-tagatose 6-phosphate degradation; D-glyceraldehyde 3-phosphate and glycerone phosphate from D-tagatose 6-phosphate: step 1/2.</text>
</comment>
<sequence>MIYTCTLNPAIDLFVDSDSLDPYVVNRTNTEDYQANGKTINISLILKKMGINNTALGFIGGFTGKFIESELQQQGIITDFIEINGITRVNTFVRTKEKEYKIVNKGPEVPLSKKEEMLTKIRFIPEGSILFVSGSLPKGLSDDIYLEISEISKQNNFKLILDISSKTLLDCLPNRPYLIKPNREELANWFDKDDVTLEEVLTFGYELLHKGAMQVLISLGEEGSIYMSHEIAIHVTSPQGKVVNTACSGDALLGSFIAKLEQDSDLEEALIYASATGASTAFSMGLSDLTDIDHLVKSIKLNYINTFNIKGV</sequence>
<dbReference type="InterPro" id="IPR017583">
    <property type="entry name" value="Tagatose/fructose_Pkinase"/>
</dbReference>
<dbReference type="InterPro" id="IPR011611">
    <property type="entry name" value="PfkB_dom"/>
</dbReference>
<dbReference type="GO" id="GO:0008662">
    <property type="term" value="F:1-phosphofructokinase activity"/>
    <property type="evidence" value="ECO:0007669"/>
    <property type="project" value="UniProtKB-EC"/>
</dbReference>
<dbReference type="EMBL" id="JAFBDZ010000004">
    <property type="protein sequence ID" value="MBM7587245.1"/>
    <property type="molecule type" value="Genomic_DNA"/>
</dbReference>
<keyword evidence="2 6" id="KW-0808">Transferase</keyword>
<feature type="domain" description="Carbohydrate kinase PfkB" evidence="7">
    <location>
        <begin position="11"/>
        <end position="287"/>
    </location>
</feature>